<keyword evidence="8" id="KW-0067">ATP-binding</keyword>
<sequence length="1248" mass="133480">MASVASSVSAGIDGVGPQEELESWGPLPLGENSVPTARQSTHNTASVSSSSAASFSAGTTSSRSLAGYSTTSSGLDGATIESDTSLALDQNALFLAHVHDAYSLSESMSTPSIGPAAHRQLQHQQRRSTTSLQYSNSSNPSHPTNNAAGSSAASSSDGSGNNSSSAWNNTNTTTTTSTFSFPTVTASSRNSSAAPRGAVNSEDATYDGSTIGYAASVVSIPSQVLPAPTTLENAVSGLTNAMPTSNMIDPSHDEEFLLNVHNNYDDNNSTNHSLVALPTTELRARTTTSSSLTTLSTTMANHAFHYEHARSLLAASEGHSSGSSSVTVHSLQQQQQQHLHDDLNNSSSLQDTIAAATFQADEDAKLKAASEFIPPPPVARAADEEEDVGESLQELEDMVLAKRGVAMSAAALPPERHKQDDNSDSFSTQQRELEEKLAGTSGGNSTAAAAAFDPHRLLQGIGALPVVQEQSILEELDALNRSSSQEDPYNVARRRATFVRPGAYHQAPGQVAIRRARSRADSLPGTDAASATSLLRHTSNATTVSDVSSIGMASQSAQQQEEALPPVVDVPALTRRHTFAGGPSARVSPLPYGAGDIATSPQHDSLPEMSVPSSSSSASASSGIFRMGAPAMSASTSMSSSAAANRSHTLSSGMSITTASSLMSSSQNPPPTAAVAPQEPPQTMTGDTRPEPSHRGLVQAHPVQPTDTTNIATADPVDTSDPSRQRHRLRTAEDGETKFFKLPLRKRHFVLLGLLFFLLFVGVIVAVVVVRTSTKVTYDPSVGFPNGAAALTFIPATERGRAIQERLDQEFGIREELEISKSLLRPTQNQTKRVSLSPYSKALQWLVTEDTLDLNASSGNLLQRFLMAYFYFHTSQEGRWVSCNPARGRENHFCSYRYVKPFDEEYDESPWHIRWLSGEHECEWAGVYCEASQVNELSLNGYNLSGTFPAYISKLRNLTALSLRDNGFRGRLPPELSELSGLRVLRMKRNSFTGDVPSSWAVLTNLLSLDVAYNSLTGSLPAVATFPLVNLENLWLDHNLFSGEIPSDVSLMSSLKQVLLNNNRFEGRLPEINTLTQLEYFDASSNELITGSLPSEFGLLTNLIGLVLSNTQLQGTIPDELYNLRDLVHLVLSGCNFTGTMSPAIGRLGDLQTLMLDGNRFQGSLPSELGRLRSLVHVQLQDNSFVGTVPDSICQLKGPNTLTELVADCTPPGSTGGEDGQERAPLISCKQDCCSSCCDPETQICVWN</sequence>
<accession>A0A9N8DGZ4</accession>
<dbReference type="InterPro" id="IPR032675">
    <property type="entry name" value="LRR_dom_sf"/>
</dbReference>
<keyword evidence="10" id="KW-1133">Transmembrane helix</keyword>
<feature type="compositionally biased region" description="Low complexity" evidence="9">
    <location>
        <begin position="315"/>
        <end position="337"/>
    </location>
</feature>
<evidence type="ECO:0000256" key="4">
    <source>
        <dbReference type="ARBA" id="ARBA00022614"/>
    </source>
</evidence>
<dbReference type="SMART" id="SM00369">
    <property type="entry name" value="LRR_TYP"/>
    <property type="match status" value="5"/>
</dbReference>
<comment type="caution">
    <text evidence="11">The sequence shown here is derived from an EMBL/GenBank/DDBJ whole genome shotgun (WGS) entry which is preliminary data.</text>
</comment>
<dbReference type="InterPro" id="IPR001611">
    <property type="entry name" value="Leu-rich_rpt"/>
</dbReference>
<evidence type="ECO:0000256" key="3">
    <source>
        <dbReference type="ARBA" id="ARBA00022475"/>
    </source>
</evidence>
<dbReference type="GO" id="GO:0005886">
    <property type="term" value="C:plasma membrane"/>
    <property type="evidence" value="ECO:0007669"/>
    <property type="project" value="UniProtKB-SubCell"/>
</dbReference>
<evidence type="ECO:0000313" key="12">
    <source>
        <dbReference type="Proteomes" id="UP001153069"/>
    </source>
</evidence>
<dbReference type="Pfam" id="PF00560">
    <property type="entry name" value="LRR_1"/>
    <property type="match status" value="4"/>
</dbReference>
<keyword evidence="5" id="KW-0732">Signal</keyword>
<feature type="region of interest" description="Disordered" evidence="9">
    <location>
        <begin position="106"/>
        <end position="204"/>
    </location>
</feature>
<dbReference type="EMBL" id="CAICTM010000114">
    <property type="protein sequence ID" value="CAB9501690.1"/>
    <property type="molecule type" value="Genomic_DNA"/>
</dbReference>
<evidence type="ECO:0000256" key="2">
    <source>
        <dbReference type="ARBA" id="ARBA00004236"/>
    </source>
</evidence>
<feature type="region of interest" description="Disordered" evidence="9">
    <location>
        <begin position="411"/>
        <end position="447"/>
    </location>
</feature>
<dbReference type="OrthoDB" id="6349122at2759"/>
<feature type="compositionally biased region" description="Low complexity" evidence="9">
    <location>
        <begin position="613"/>
        <end position="622"/>
    </location>
</feature>
<evidence type="ECO:0000256" key="1">
    <source>
        <dbReference type="ARBA" id="ARBA00004167"/>
    </source>
</evidence>
<evidence type="ECO:0000256" key="5">
    <source>
        <dbReference type="ARBA" id="ARBA00022729"/>
    </source>
</evidence>
<dbReference type="SUPFAM" id="SSF52058">
    <property type="entry name" value="L domain-like"/>
    <property type="match status" value="1"/>
</dbReference>
<evidence type="ECO:0000256" key="7">
    <source>
        <dbReference type="ARBA" id="ARBA00022741"/>
    </source>
</evidence>
<organism evidence="11 12">
    <name type="scientific">Seminavis robusta</name>
    <dbReference type="NCBI Taxonomy" id="568900"/>
    <lineage>
        <taxon>Eukaryota</taxon>
        <taxon>Sar</taxon>
        <taxon>Stramenopiles</taxon>
        <taxon>Ochrophyta</taxon>
        <taxon>Bacillariophyta</taxon>
        <taxon>Bacillariophyceae</taxon>
        <taxon>Bacillariophycidae</taxon>
        <taxon>Naviculales</taxon>
        <taxon>Naviculaceae</taxon>
        <taxon>Seminavis</taxon>
    </lineage>
</organism>
<feature type="region of interest" description="Disordered" evidence="9">
    <location>
        <begin position="659"/>
        <end position="726"/>
    </location>
</feature>
<feature type="region of interest" description="Disordered" evidence="9">
    <location>
        <begin position="1"/>
        <end position="73"/>
    </location>
</feature>
<keyword evidence="4" id="KW-0433">Leucine-rich repeat</keyword>
<dbReference type="PANTHER" id="PTHR48053:SF126">
    <property type="entry name" value="MDIS1-INTERACTING RECEPTOR LIKE KINASE 2-LIKE ISOFORM X1"/>
    <property type="match status" value="1"/>
</dbReference>
<dbReference type="FunFam" id="3.80.10.10:FF:000383">
    <property type="entry name" value="Leucine-rich repeat receptor protein kinase EMS1"/>
    <property type="match status" value="1"/>
</dbReference>
<dbReference type="Gene3D" id="3.80.10.10">
    <property type="entry name" value="Ribonuclease Inhibitor"/>
    <property type="match status" value="2"/>
</dbReference>
<keyword evidence="6" id="KW-0677">Repeat</keyword>
<dbReference type="GO" id="GO:0005524">
    <property type="term" value="F:ATP binding"/>
    <property type="evidence" value="ECO:0007669"/>
    <property type="project" value="UniProtKB-KW"/>
</dbReference>
<reference evidence="11" key="1">
    <citation type="submission" date="2020-06" db="EMBL/GenBank/DDBJ databases">
        <authorList>
            <consortium name="Plant Systems Biology data submission"/>
        </authorList>
    </citation>
    <scope>NUCLEOTIDE SEQUENCE</scope>
    <source>
        <strain evidence="11">D6</strain>
    </source>
</reference>
<feature type="transmembrane region" description="Helical" evidence="10">
    <location>
        <begin position="749"/>
        <end position="770"/>
    </location>
</feature>
<name>A0A9N8DGZ4_9STRA</name>
<feature type="region of interest" description="Disordered" evidence="9">
    <location>
        <begin position="371"/>
        <end position="390"/>
    </location>
</feature>
<evidence type="ECO:0000313" key="11">
    <source>
        <dbReference type="EMBL" id="CAB9501690.1"/>
    </source>
</evidence>
<keyword evidence="7" id="KW-0547">Nucleotide-binding</keyword>
<dbReference type="AlphaFoldDB" id="A0A9N8DGZ4"/>
<comment type="subcellular location">
    <subcellularLocation>
        <location evidence="2">Cell membrane</location>
    </subcellularLocation>
    <subcellularLocation>
        <location evidence="1">Membrane</location>
        <topology evidence="1">Single-pass membrane protein</topology>
    </subcellularLocation>
</comment>
<gene>
    <name evidence="11" type="ORF">SEMRO_115_G056830.1</name>
</gene>
<evidence type="ECO:0000256" key="9">
    <source>
        <dbReference type="SAM" id="MobiDB-lite"/>
    </source>
</evidence>
<evidence type="ECO:0000256" key="6">
    <source>
        <dbReference type="ARBA" id="ARBA00022737"/>
    </source>
</evidence>
<feature type="compositionally biased region" description="Low complexity" evidence="9">
    <location>
        <begin position="135"/>
        <end position="188"/>
    </location>
</feature>
<dbReference type="FunFam" id="3.80.10.10:FF:000041">
    <property type="entry name" value="LRR receptor-like serine/threonine-protein kinase ERECTA"/>
    <property type="match status" value="1"/>
</dbReference>
<dbReference type="InterPro" id="IPR003591">
    <property type="entry name" value="Leu-rich_rpt_typical-subtyp"/>
</dbReference>
<evidence type="ECO:0000256" key="8">
    <source>
        <dbReference type="ARBA" id="ARBA00022840"/>
    </source>
</evidence>
<feature type="compositionally biased region" description="Low complexity" evidence="9">
    <location>
        <begin position="40"/>
        <end position="64"/>
    </location>
</feature>
<evidence type="ECO:0000256" key="10">
    <source>
        <dbReference type="SAM" id="Phobius"/>
    </source>
</evidence>
<feature type="region of interest" description="Disordered" evidence="9">
    <location>
        <begin position="315"/>
        <end position="339"/>
    </location>
</feature>
<dbReference type="InterPro" id="IPR051716">
    <property type="entry name" value="Plant_RL_S/T_kinase"/>
</dbReference>
<keyword evidence="10" id="KW-0812">Transmembrane</keyword>
<feature type="region of interest" description="Disordered" evidence="9">
    <location>
        <begin position="579"/>
        <end position="622"/>
    </location>
</feature>
<keyword evidence="3" id="KW-1003">Cell membrane</keyword>
<proteinExistence type="predicted"/>
<keyword evidence="10" id="KW-0472">Membrane</keyword>
<dbReference type="Proteomes" id="UP001153069">
    <property type="component" value="Unassembled WGS sequence"/>
</dbReference>
<keyword evidence="12" id="KW-1185">Reference proteome</keyword>
<protein>
    <submittedName>
        <fullName evidence="11">Leucine Rich Repeat</fullName>
    </submittedName>
</protein>
<dbReference type="PANTHER" id="PTHR48053">
    <property type="entry name" value="LEUCINE RICH REPEAT FAMILY PROTEIN, EXPRESSED"/>
    <property type="match status" value="1"/>
</dbReference>